<protein>
    <submittedName>
        <fullName evidence="2">Uncharacterized protein</fullName>
    </submittedName>
</protein>
<keyword evidence="1" id="KW-0472">Membrane</keyword>
<sequence length="149" mass="16594">MPTYYPGPDVRITDTAFTVLGARSTRFHIKDLVDPYVVRGNRHPAGVVTGRFAIASTVAGIVTWGLHDSLFLHVAMLIAIAIPVLVTGAFLRAAPRDYQLWAVHGSAEVCLYSSTHPTRFGQVRRALVRAVEEQSRQRSAARWLREIER</sequence>
<dbReference type="InterPro" id="IPR045629">
    <property type="entry name" value="DUF6232"/>
</dbReference>
<evidence type="ECO:0000313" key="3">
    <source>
        <dbReference type="Proteomes" id="UP000604117"/>
    </source>
</evidence>
<name>A0ABQ4CVT1_9ACTN</name>
<accession>A0ABQ4CVT1</accession>
<keyword evidence="1" id="KW-0812">Transmembrane</keyword>
<proteinExistence type="predicted"/>
<keyword evidence="1" id="KW-1133">Transmembrane helix</keyword>
<feature type="transmembrane region" description="Helical" evidence="1">
    <location>
        <begin position="70"/>
        <end position="91"/>
    </location>
</feature>
<keyword evidence="3" id="KW-1185">Reference proteome</keyword>
<reference evidence="2 3" key="1">
    <citation type="submission" date="2021-01" db="EMBL/GenBank/DDBJ databases">
        <title>Whole genome shotgun sequence of Asanoa siamensis NBRC 107932.</title>
        <authorList>
            <person name="Komaki H."/>
            <person name="Tamura T."/>
        </authorList>
    </citation>
    <scope>NUCLEOTIDE SEQUENCE [LARGE SCALE GENOMIC DNA]</scope>
    <source>
        <strain evidence="2 3">NBRC 107932</strain>
    </source>
</reference>
<evidence type="ECO:0000256" key="1">
    <source>
        <dbReference type="SAM" id="Phobius"/>
    </source>
</evidence>
<dbReference type="EMBL" id="BONE01000042">
    <property type="protein sequence ID" value="GIF75399.1"/>
    <property type="molecule type" value="Genomic_DNA"/>
</dbReference>
<gene>
    <name evidence="2" type="ORF">Asi02nite_49170</name>
</gene>
<dbReference type="RefSeq" id="WP_203716259.1">
    <property type="nucleotide sequence ID" value="NZ_BONE01000042.1"/>
</dbReference>
<evidence type="ECO:0000313" key="2">
    <source>
        <dbReference type="EMBL" id="GIF75399.1"/>
    </source>
</evidence>
<organism evidence="2 3">
    <name type="scientific">Asanoa siamensis</name>
    <dbReference type="NCBI Taxonomy" id="926357"/>
    <lineage>
        <taxon>Bacteria</taxon>
        <taxon>Bacillati</taxon>
        <taxon>Actinomycetota</taxon>
        <taxon>Actinomycetes</taxon>
        <taxon>Micromonosporales</taxon>
        <taxon>Micromonosporaceae</taxon>
        <taxon>Asanoa</taxon>
    </lineage>
</organism>
<dbReference type="Proteomes" id="UP000604117">
    <property type="component" value="Unassembled WGS sequence"/>
</dbReference>
<comment type="caution">
    <text evidence="2">The sequence shown here is derived from an EMBL/GenBank/DDBJ whole genome shotgun (WGS) entry which is preliminary data.</text>
</comment>
<dbReference type="Pfam" id="PF19744">
    <property type="entry name" value="DUF6232"/>
    <property type="match status" value="1"/>
</dbReference>